<sequence length="399" mass="46602">MVRHASLFSQLVALFHRGHFFNTVFRHQAERYAKGFSSWDHFVAMLFCQLAQAKSLREICGGLSCCLGKLRHVGVKKAPNKSTLSYANAHRPWQMYRDLFYQTLDVCKMGGPGRHRFRFKNKLLSLDSSTISLCLSLFPWAKFRRTKGAVKLHLLLDHDGYLPTYAYISNGKKHDVTIARKIALSPHSIVAMDRGYNDYRLYAYWTESQIYFVTRLKSNADYTVLEERQPPFNRNILADELVQFNGHYARKNCPHTLRKVTVWDNEQERQIVLLTNHLEFGATTISAIYKDRWEIESFFKALKQNLKVKTFVGTSENALYIQIWTALIAMLLIKYLKFKSRFNWSLSNLVAFLRWNLFTYRDLWEWIDKPFDVLPGTAQSVQYPLPFKGIGQHQLKMGT</sequence>
<dbReference type="SUPFAM" id="SSF53098">
    <property type="entry name" value="Ribonuclease H-like"/>
    <property type="match status" value="1"/>
</dbReference>
<organism evidence="7 9">
    <name type="scientific">Desulfosarcina widdelii</name>
    <dbReference type="NCBI Taxonomy" id="947919"/>
    <lineage>
        <taxon>Bacteria</taxon>
        <taxon>Pseudomonadati</taxon>
        <taxon>Thermodesulfobacteriota</taxon>
        <taxon>Desulfobacteria</taxon>
        <taxon>Desulfobacterales</taxon>
        <taxon>Desulfosarcinaceae</taxon>
        <taxon>Desulfosarcina</taxon>
    </lineage>
</organism>
<accession>A0A5K7ZDB7</accession>
<evidence type="ECO:0000256" key="4">
    <source>
        <dbReference type="ARBA" id="ARBA00023172"/>
    </source>
</evidence>
<dbReference type="Proteomes" id="UP000427769">
    <property type="component" value="Chromosome"/>
</dbReference>
<proteinExistence type="inferred from homology"/>
<dbReference type="AlphaFoldDB" id="A0A5K7ZDB7"/>
<evidence type="ECO:0000259" key="6">
    <source>
        <dbReference type="Pfam" id="PF14294"/>
    </source>
</evidence>
<dbReference type="NCBIfam" id="NF033592">
    <property type="entry name" value="transpos_IS4_1"/>
    <property type="match status" value="1"/>
</dbReference>
<dbReference type="OrthoDB" id="5411425at2"/>
<dbReference type="EMBL" id="AP021875">
    <property type="protein sequence ID" value="BBO78765.1"/>
    <property type="molecule type" value="Genomic_DNA"/>
</dbReference>
<dbReference type="KEGG" id="dwd:DSCW_61820"/>
<protein>
    <submittedName>
        <fullName evidence="7">IS4 family transposase</fullName>
    </submittedName>
</protein>
<keyword evidence="4" id="KW-0233">DNA recombination</keyword>
<feature type="domain" description="DUF4372" evidence="6">
    <location>
        <begin position="4"/>
        <end position="76"/>
    </location>
</feature>
<dbReference type="GO" id="GO:0003677">
    <property type="term" value="F:DNA binding"/>
    <property type="evidence" value="ECO:0007669"/>
    <property type="project" value="UniProtKB-KW"/>
</dbReference>
<evidence type="ECO:0000313" key="9">
    <source>
        <dbReference type="Proteomes" id="UP000427769"/>
    </source>
</evidence>
<dbReference type="GO" id="GO:0006313">
    <property type="term" value="P:DNA transposition"/>
    <property type="evidence" value="ECO:0007669"/>
    <property type="project" value="InterPro"/>
</dbReference>
<evidence type="ECO:0000256" key="2">
    <source>
        <dbReference type="ARBA" id="ARBA00022578"/>
    </source>
</evidence>
<dbReference type="PANTHER" id="PTHR33258">
    <property type="entry name" value="TRANSPOSASE INSL FOR INSERTION SEQUENCE ELEMENT IS186A-RELATED"/>
    <property type="match status" value="1"/>
</dbReference>
<evidence type="ECO:0000313" key="7">
    <source>
        <dbReference type="EMBL" id="BBO78765.1"/>
    </source>
</evidence>
<evidence type="ECO:0000259" key="5">
    <source>
        <dbReference type="Pfam" id="PF01609"/>
    </source>
</evidence>
<dbReference type="EMBL" id="AP021875">
    <property type="protein sequence ID" value="BBO79049.1"/>
    <property type="molecule type" value="Genomic_DNA"/>
</dbReference>
<evidence type="ECO:0000256" key="1">
    <source>
        <dbReference type="ARBA" id="ARBA00010075"/>
    </source>
</evidence>
<evidence type="ECO:0000313" key="8">
    <source>
        <dbReference type="EMBL" id="BBO79049.1"/>
    </source>
</evidence>
<dbReference type="InterPro" id="IPR002559">
    <property type="entry name" value="Transposase_11"/>
</dbReference>
<reference evidence="7 9" key="1">
    <citation type="submission" date="2019-11" db="EMBL/GenBank/DDBJ databases">
        <title>Comparative genomics of hydrocarbon-degrading Desulfosarcina strains.</title>
        <authorList>
            <person name="Watanabe M."/>
            <person name="Kojima H."/>
            <person name="Fukui M."/>
        </authorList>
    </citation>
    <scope>NUCLEOTIDE SEQUENCE [LARGE SCALE GENOMIC DNA]</scope>
    <source>
        <strain evidence="7 9">PP31</strain>
    </source>
</reference>
<dbReference type="InterPro" id="IPR012337">
    <property type="entry name" value="RNaseH-like_sf"/>
</dbReference>
<keyword evidence="3" id="KW-0238">DNA-binding</keyword>
<gene>
    <name evidence="7" type="ORF">DSCW_61820</name>
    <name evidence="8" type="ORF">DSCW_64660</name>
</gene>
<dbReference type="Pfam" id="PF01609">
    <property type="entry name" value="DDE_Tnp_1"/>
    <property type="match status" value="1"/>
</dbReference>
<keyword evidence="9" id="KW-1185">Reference proteome</keyword>
<evidence type="ECO:0000256" key="3">
    <source>
        <dbReference type="ARBA" id="ARBA00023125"/>
    </source>
</evidence>
<dbReference type="Gene3D" id="3.90.350.10">
    <property type="entry name" value="Transposase Inhibitor Protein From Tn5, Chain A, domain 1"/>
    <property type="match status" value="1"/>
</dbReference>
<dbReference type="InterPro" id="IPR047952">
    <property type="entry name" value="Transpos_IS4"/>
</dbReference>
<comment type="similarity">
    <text evidence="1">Belongs to the transposase 11 family.</text>
</comment>
<dbReference type="InterPro" id="IPR025399">
    <property type="entry name" value="DUF4372"/>
</dbReference>
<dbReference type="Pfam" id="PF14294">
    <property type="entry name" value="DUF4372"/>
    <property type="match status" value="1"/>
</dbReference>
<dbReference type="RefSeq" id="WP_155307363.1">
    <property type="nucleotide sequence ID" value="NZ_AP021875.1"/>
</dbReference>
<dbReference type="KEGG" id="dwd:DSCW_64660"/>
<feature type="domain" description="Transposase IS4-like" evidence="5">
    <location>
        <begin position="122"/>
        <end position="332"/>
    </location>
</feature>
<keyword evidence="2" id="KW-0815">Transposition</keyword>
<dbReference type="GO" id="GO:0004803">
    <property type="term" value="F:transposase activity"/>
    <property type="evidence" value="ECO:0007669"/>
    <property type="project" value="InterPro"/>
</dbReference>
<name>A0A5K7ZDB7_9BACT</name>
<dbReference type="PANTHER" id="PTHR33258:SF1">
    <property type="entry name" value="TRANSPOSASE INSL FOR INSERTION SEQUENCE ELEMENT IS186A-RELATED"/>
    <property type="match status" value="1"/>
</dbReference>